<keyword evidence="3 6" id="KW-0812">Transmembrane</keyword>
<keyword evidence="5 6" id="KW-0472">Membrane</keyword>
<dbReference type="RefSeq" id="WP_104077121.1">
    <property type="nucleotide sequence ID" value="NZ_CP062178.1"/>
</dbReference>
<evidence type="ECO:0000313" key="7">
    <source>
        <dbReference type="EMBL" id="PPB83824.1"/>
    </source>
</evidence>
<dbReference type="Proteomes" id="UP000243096">
    <property type="component" value="Unassembled WGS sequence"/>
</dbReference>
<protein>
    <submittedName>
        <fullName evidence="7">Threonine/homoserine/homoserine lactone efflux protein</fullName>
    </submittedName>
</protein>
<feature type="transmembrane region" description="Helical" evidence="6">
    <location>
        <begin position="148"/>
        <end position="173"/>
    </location>
</feature>
<reference evidence="7 8" key="1">
    <citation type="submission" date="2018-01" db="EMBL/GenBank/DDBJ databases">
        <title>Genomic Encyclopedia of Type Strains, Phase III (KMG-III): the genomes of soil and plant-associated and newly described type strains.</title>
        <authorList>
            <person name="Whitman W."/>
        </authorList>
    </citation>
    <scope>NUCLEOTIDE SEQUENCE [LARGE SCALE GENOMIC DNA]</scope>
    <source>
        <strain evidence="7 8">HKI456</strain>
    </source>
</reference>
<dbReference type="GO" id="GO:0005886">
    <property type="term" value="C:plasma membrane"/>
    <property type="evidence" value="ECO:0007669"/>
    <property type="project" value="UniProtKB-SubCell"/>
</dbReference>
<proteinExistence type="predicted"/>
<dbReference type="EMBL" id="PRDW01000005">
    <property type="protein sequence ID" value="PPB83824.1"/>
    <property type="molecule type" value="Genomic_DNA"/>
</dbReference>
<sequence length="209" mass="22572">MLEFSTLGTFVVVVLGLLLIPGPPVLLVLTRTVQGGRTIGVFTGLGVAAGDLIHTLCAAVGLSALLMTSALAFNIVKLAGAAYLLYLGVQALLEKPTLGYALTPKPAAVSPRKAFVQAMLIEVLNPEVALFFLAFLPQFAQPELGATFWQFVVLGLIFVAIGTLYLTAVIFSIRSLGRIMSRLHWLRRWEKKIIGTIFVLRGLKLAMQH</sequence>
<keyword evidence="8" id="KW-1185">Reference proteome</keyword>
<evidence type="ECO:0000313" key="8">
    <source>
        <dbReference type="Proteomes" id="UP000243096"/>
    </source>
</evidence>
<evidence type="ECO:0000256" key="3">
    <source>
        <dbReference type="ARBA" id="ARBA00022692"/>
    </source>
</evidence>
<name>A0A2P5KAU6_9BURK</name>
<feature type="transmembrane region" description="Helical" evidence="6">
    <location>
        <begin position="114"/>
        <end position="136"/>
    </location>
</feature>
<organism evidence="7 8">
    <name type="scientific">Mycetohabitans endofungorum</name>
    <dbReference type="NCBI Taxonomy" id="417203"/>
    <lineage>
        <taxon>Bacteria</taxon>
        <taxon>Pseudomonadati</taxon>
        <taxon>Pseudomonadota</taxon>
        <taxon>Betaproteobacteria</taxon>
        <taxon>Burkholderiales</taxon>
        <taxon>Burkholderiaceae</taxon>
        <taxon>Mycetohabitans</taxon>
    </lineage>
</organism>
<dbReference type="OrthoDB" id="9804822at2"/>
<gene>
    <name evidence="7" type="ORF">B0O95_1055</name>
</gene>
<dbReference type="PIRSF" id="PIRSF006324">
    <property type="entry name" value="LeuE"/>
    <property type="match status" value="1"/>
</dbReference>
<evidence type="ECO:0000256" key="4">
    <source>
        <dbReference type="ARBA" id="ARBA00022989"/>
    </source>
</evidence>
<dbReference type="InterPro" id="IPR001123">
    <property type="entry name" value="LeuE-type"/>
</dbReference>
<dbReference type="Pfam" id="PF01810">
    <property type="entry name" value="LysE"/>
    <property type="match status" value="1"/>
</dbReference>
<evidence type="ECO:0000256" key="2">
    <source>
        <dbReference type="ARBA" id="ARBA00022475"/>
    </source>
</evidence>
<evidence type="ECO:0000256" key="6">
    <source>
        <dbReference type="SAM" id="Phobius"/>
    </source>
</evidence>
<dbReference type="PANTHER" id="PTHR30086:SF20">
    <property type="entry name" value="ARGININE EXPORTER PROTEIN ARGO-RELATED"/>
    <property type="match status" value="1"/>
</dbReference>
<dbReference type="GO" id="GO:0015171">
    <property type="term" value="F:amino acid transmembrane transporter activity"/>
    <property type="evidence" value="ECO:0007669"/>
    <property type="project" value="TreeGrafter"/>
</dbReference>
<comment type="caution">
    <text evidence="7">The sequence shown here is derived from an EMBL/GenBank/DDBJ whole genome shotgun (WGS) entry which is preliminary data.</text>
</comment>
<comment type="subcellular location">
    <subcellularLocation>
        <location evidence="1">Cell membrane</location>
        <topology evidence="1">Multi-pass membrane protein</topology>
    </subcellularLocation>
</comment>
<keyword evidence="2" id="KW-1003">Cell membrane</keyword>
<dbReference type="PANTHER" id="PTHR30086">
    <property type="entry name" value="ARGININE EXPORTER PROTEIN ARGO"/>
    <property type="match status" value="1"/>
</dbReference>
<feature type="transmembrane region" description="Helical" evidence="6">
    <location>
        <begin position="6"/>
        <end position="29"/>
    </location>
</feature>
<feature type="transmembrane region" description="Helical" evidence="6">
    <location>
        <begin position="41"/>
        <end position="65"/>
    </location>
</feature>
<keyword evidence="4 6" id="KW-1133">Transmembrane helix</keyword>
<accession>A0A2P5KAU6</accession>
<evidence type="ECO:0000256" key="5">
    <source>
        <dbReference type="ARBA" id="ARBA00023136"/>
    </source>
</evidence>
<feature type="transmembrane region" description="Helical" evidence="6">
    <location>
        <begin position="71"/>
        <end position="93"/>
    </location>
</feature>
<evidence type="ECO:0000256" key="1">
    <source>
        <dbReference type="ARBA" id="ARBA00004651"/>
    </source>
</evidence>
<dbReference type="AlphaFoldDB" id="A0A2P5KAU6"/>